<dbReference type="AlphaFoldDB" id="A0A2M7CI29"/>
<sequence>WTTLGSKPARELKRVMENNSNTAIDQSPRVEMRLDLPIPKPIPKSETTREKLIFMPNSKPSLNSYSKTKGLPASDGWIATKDNVGSNDSLAETLLPTKSIDKIPCDPFNTNKDCASGITYQYWRHDYSGIGGTNKEYSFYAQLESPTDADRATMNTGNAKMNYKAKKYGMNYRIGN</sequence>
<gene>
    <name evidence="1" type="ORF">COS38_02260</name>
</gene>
<evidence type="ECO:0000313" key="1">
    <source>
        <dbReference type="EMBL" id="PIV25312.1"/>
    </source>
</evidence>
<feature type="non-terminal residue" evidence="1">
    <location>
        <position position="1"/>
    </location>
</feature>
<reference evidence="2" key="1">
    <citation type="submission" date="2017-09" db="EMBL/GenBank/DDBJ databases">
        <title>Depth-based differentiation of microbial function through sediment-hosted aquifers and enrichment of novel symbionts in the deep terrestrial subsurface.</title>
        <authorList>
            <person name="Probst A.J."/>
            <person name="Ladd B."/>
            <person name="Jarett J.K."/>
            <person name="Geller-Mcgrath D.E."/>
            <person name="Sieber C.M.K."/>
            <person name="Emerson J.B."/>
            <person name="Anantharaman K."/>
            <person name="Thomas B.C."/>
            <person name="Malmstrom R."/>
            <person name="Stieglmeier M."/>
            <person name="Klingl A."/>
            <person name="Woyke T."/>
            <person name="Ryan C.M."/>
            <person name="Banfield J.F."/>
        </authorList>
    </citation>
    <scope>NUCLEOTIDE SEQUENCE [LARGE SCALE GENOMIC DNA]</scope>
</reference>
<protein>
    <submittedName>
        <fullName evidence="1">Uncharacterized protein</fullName>
    </submittedName>
</protein>
<accession>A0A2M7CI29</accession>
<organism evidence="1 2">
    <name type="scientific">Candidatus Berkelbacteria bacterium CG03_land_8_20_14_0_80_40_36</name>
    <dbReference type="NCBI Taxonomy" id="1974509"/>
    <lineage>
        <taxon>Bacteria</taxon>
        <taxon>Candidatus Berkelbacteria</taxon>
    </lineage>
</organism>
<dbReference type="EMBL" id="PEUM01000062">
    <property type="protein sequence ID" value="PIV25312.1"/>
    <property type="molecule type" value="Genomic_DNA"/>
</dbReference>
<dbReference type="Proteomes" id="UP000229966">
    <property type="component" value="Unassembled WGS sequence"/>
</dbReference>
<comment type="caution">
    <text evidence="1">The sequence shown here is derived from an EMBL/GenBank/DDBJ whole genome shotgun (WGS) entry which is preliminary data.</text>
</comment>
<proteinExistence type="predicted"/>
<name>A0A2M7CI29_9BACT</name>
<evidence type="ECO:0000313" key="2">
    <source>
        <dbReference type="Proteomes" id="UP000229966"/>
    </source>
</evidence>